<feature type="region of interest" description="Disordered" evidence="1">
    <location>
        <begin position="248"/>
        <end position="272"/>
    </location>
</feature>
<dbReference type="OrthoDB" id="1939300at2759"/>
<dbReference type="Pfam" id="PF14111">
    <property type="entry name" value="DUF4283"/>
    <property type="match status" value="1"/>
</dbReference>
<organism evidence="3 4">
    <name type="scientific">Artemisia annua</name>
    <name type="common">Sweet wormwood</name>
    <dbReference type="NCBI Taxonomy" id="35608"/>
    <lineage>
        <taxon>Eukaryota</taxon>
        <taxon>Viridiplantae</taxon>
        <taxon>Streptophyta</taxon>
        <taxon>Embryophyta</taxon>
        <taxon>Tracheophyta</taxon>
        <taxon>Spermatophyta</taxon>
        <taxon>Magnoliopsida</taxon>
        <taxon>eudicotyledons</taxon>
        <taxon>Gunneridae</taxon>
        <taxon>Pentapetalae</taxon>
        <taxon>asterids</taxon>
        <taxon>campanulids</taxon>
        <taxon>Asterales</taxon>
        <taxon>Asteraceae</taxon>
        <taxon>Asteroideae</taxon>
        <taxon>Anthemideae</taxon>
        <taxon>Artemisiinae</taxon>
        <taxon>Artemisia</taxon>
    </lineage>
</organism>
<evidence type="ECO:0000259" key="2">
    <source>
        <dbReference type="Pfam" id="PF14111"/>
    </source>
</evidence>
<keyword evidence="4" id="KW-1185">Reference proteome</keyword>
<dbReference type="AlphaFoldDB" id="A0A2U1QA37"/>
<evidence type="ECO:0000313" key="3">
    <source>
        <dbReference type="EMBL" id="PWA94853.1"/>
    </source>
</evidence>
<accession>A0A2U1QA37</accession>
<dbReference type="InterPro" id="IPR040256">
    <property type="entry name" value="At4g02000-like"/>
</dbReference>
<proteinExistence type="predicted"/>
<evidence type="ECO:0000313" key="4">
    <source>
        <dbReference type="Proteomes" id="UP000245207"/>
    </source>
</evidence>
<dbReference type="STRING" id="35608.A0A2U1QA37"/>
<protein>
    <submittedName>
        <fullName evidence="3">ATPase, F1/V1/A1 complex, alpha/beta subunit, Zinc knuckle CX2CX4HX4C</fullName>
    </submittedName>
</protein>
<name>A0A2U1QA37_ARTAN</name>
<dbReference type="PANTHER" id="PTHR31286:SF99">
    <property type="entry name" value="DUF4283 DOMAIN-CONTAINING PROTEIN"/>
    <property type="match status" value="1"/>
</dbReference>
<dbReference type="InterPro" id="IPR025558">
    <property type="entry name" value="DUF4283"/>
</dbReference>
<comment type="caution">
    <text evidence="3">The sequence shown here is derived from an EMBL/GenBank/DDBJ whole genome shotgun (WGS) entry which is preliminary data.</text>
</comment>
<gene>
    <name evidence="3" type="ORF">CTI12_AA055480</name>
</gene>
<reference evidence="3 4" key="1">
    <citation type="journal article" date="2018" name="Mol. Plant">
        <title>The genome of Artemisia annua provides insight into the evolution of Asteraceae family and artemisinin biosynthesis.</title>
        <authorList>
            <person name="Shen Q."/>
            <person name="Zhang L."/>
            <person name="Liao Z."/>
            <person name="Wang S."/>
            <person name="Yan T."/>
            <person name="Shi P."/>
            <person name="Liu M."/>
            <person name="Fu X."/>
            <person name="Pan Q."/>
            <person name="Wang Y."/>
            <person name="Lv Z."/>
            <person name="Lu X."/>
            <person name="Zhang F."/>
            <person name="Jiang W."/>
            <person name="Ma Y."/>
            <person name="Chen M."/>
            <person name="Hao X."/>
            <person name="Li L."/>
            <person name="Tang Y."/>
            <person name="Lv G."/>
            <person name="Zhou Y."/>
            <person name="Sun X."/>
            <person name="Brodelius P.E."/>
            <person name="Rose J.K.C."/>
            <person name="Tang K."/>
        </authorList>
    </citation>
    <scope>NUCLEOTIDE SEQUENCE [LARGE SCALE GENOMIC DNA]</scope>
    <source>
        <strain evidence="4">cv. Huhao1</strain>
        <tissue evidence="3">Leaf</tissue>
    </source>
</reference>
<dbReference type="EMBL" id="PKPP01000282">
    <property type="protein sequence ID" value="PWA94853.1"/>
    <property type="molecule type" value="Genomic_DNA"/>
</dbReference>
<dbReference type="Proteomes" id="UP000245207">
    <property type="component" value="Unassembled WGS sequence"/>
</dbReference>
<sequence length="380" mass="43440">MWGKFGLKDIVAQNGLYLFKFRESEGMNHVLESGPWLVNNKPLMVQKWDPSIIVDRRDPEVLPCWIKLHNVPMEAWTVKGISALASSLGNPLIMDKVTAKMCSEGTGNAGFARVLVEIKADKEFKEKIEICYKRVDKVTNRSKFVDVEYSWKPPRCKHCKVFGHNDSKCGMRIDTETNKTAELVNDKNEVAKVNEGFKKVKQGNKRTVNGGNRGYKGNAGTKMSKTRLEFRPVVKKIFANECNQAQSSKDANEVISNSDNSRNSNSTKSPWKVSKQTVEELKRSANKYAVLEEIEENEAYKYDWKESVDKFVKYQRKPTVEESKQWNTEMHKYYNDQMEALWNKDDLDEEDVYDADTGIAKSMTDNELNGNTSDLLSQGN</sequence>
<feature type="compositionally biased region" description="Low complexity" evidence="1">
    <location>
        <begin position="256"/>
        <end position="269"/>
    </location>
</feature>
<dbReference type="PANTHER" id="PTHR31286">
    <property type="entry name" value="GLYCINE-RICH CELL WALL STRUCTURAL PROTEIN 1.8-LIKE"/>
    <property type="match status" value="1"/>
</dbReference>
<feature type="domain" description="DUF4283" evidence="2">
    <location>
        <begin position="12"/>
        <end position="53"/>
    </location>
</feature>
<evidence type="ECO:0000256" key="1">
    <source>
        <dbReference type="SAM" id="MobiDB-lite"/>
    </source>
</evidence>